<evidence type="ECO:0000256" key="4">
    <source>
        <dbReference type="ARBA" id="ARBA00022989"/>
    </source>
</evidence>
<feature type="transmembrane region" description="Helical" evidence="7">
    <location>
        <begin position="234"/>
        <end position="252"/>
    </location>
</feature>
<dbReference type="InterPro" id="IPR038377">
    <property type="entry name" value="Na/Glc_symporter_sf"/>
</dbReference>
<feature type="transmembrane region" description="Helical" evidence="7">
    <location>
        <begin position="87"/>
        <end position="105"/>
    </location>
</feature>
<evidence type="ECO:0000256" key="3">
    <source>
        <dbReference type="ARBA" id="ARBA00022692"/>
    </source>
</evidence>
<evidence type="ECO:0000256" key="7">
    <source>
        <dbReference type="SAM" id="Phobius"/>
    </source>
</evidence>
<feature type="transmembrane region" description="Helical" evidence="7">
    <location>
        <begin position="464"/>
        <end position="485"/>
    </location>
</feature>
<feature type="transmembrane region" description="Helical" evidence="7">
    <location>
        <begin position="319"/>
        <end position="347"/>
    </location>
</feature>
<evidence type="ECO:0000256" key="6">
    <source>
        <dbReference type="RuleBase" id="RU362091"/>
    </source>
</evidence>
<name>A0A517MZR1_9BACT</name>
<dbReference type="RefSeq" id="WP_145061840.1">
    <property type="nucleotide sequence ID" value="NZ_CP036263.1"/>
</dbReference>
<sequence length="540" mass="58418">MPNSAELQLQSTDYAVIAAYFVGILAVGVYVSVQRREEDDHFLAGRSFGWFNVGLSVFGTNINPSFLIASASAAYATGMATANFEWMAWPFLLLLAMVFAPHYLNTRVTTMPQFVRRRFGPASAEFLSWYALLSTIVLWLGGALYTGGLLLSQILDIPLWGAVVALTGVATFLTVAGGLAVIMVTDMLQSLLMIAGASTVTFLGLYHIGGLENLLAAVPADRWALIRPANDPDYPWIAMVLGYPVLGVWFWCTDQTIVQRILGARDLKQAQLGALFTGFLKVATPFIFTLPGIMCAVLHPKLEDSDQAFLTMVNYLPVGMVGLIVAVLIAALISTIDSGLNSFSTIFTLDIYQRKFRPDASPQHIKTVGRVVTIGIAIVSIGIALSMQSVGKNLFDLLQSIIAYFAPPMAAVFLIGILWRGATATAALWTLVCGSAVSLGFGLIDFFKEPITSQFGIEIQLPHFLMMSFYLFSGISLFMILLSLVTENASCEEHLPSPNKASQQLGSKTGLIWAGWALLALIMIGIYVLFSSAEGTSALN</sequence>
<keyword evidence="9" id="KW-1185">Reference proteome</keyword>
<dbReference type="OrthoDB" id="9814523at2"/>
<feature type="transmembrane region" description="Helical" evidence="7">
    <location>
        <begin position="272"/>
        <end position="299"/>
    </location>
</feature>
<keyword evidence="4 7" id="KW-1133">Transmembrane helix</keyword>
<feature type="transmembrane region" description="Helical" evidence="7">
    <location>
        <begin position="510"/>
        <end position="530"/>
    </location>
</feature>
<dbReference type="Pfam" id="PF00474">
    <property type="entry name" value="SSF"/>
    <property type="match status" value="1"/>
</dbReference>
<dbReference type="AlphaFoldDB" id="A0A517MZR1"/>
<reference evidence="8 9" key="1">
    <citation type="submission" date="2019-02" db="EMBL/GenBank/DDBJ databases">
        <title>Deep-cultivation of Planctomycetes and their phenomic and genomic characterization uncovers novel biology.</title>
        <authorList>
            <person name="Wiegand S."/>
            <person name="Jogler M."/>
            <person name="Boedeker C."/>
            <person name="Pinto D."/>
            <person name="Vollmers J."/>
            <person name="Rivas-Marin E."/>
            <person name="Kohn T."/>
            <person name="Peeters S.H."/>
            <person name="Heuer A."/>
            <person name="Rast P."/>
            <person name="Oberbeckmann S."/>
            <person name="Bunk B."/>
            <person name="Jeske O."/>
            <person name="Meyerdierks A."/>
            <person name="Storesund J.E."/>
            <person name="Kallscheuer N."/>
            <person name="Luecker S."/>
            <person name="Lage O.M."/>
            <person name="Pohl T."/>
            <person name="Merkel B.J."/>
            <person name="Hornburger P."/>
            <person name="Mueller R.-W."/>
            <person name="Bruemmer F."/>
            <person name="Labrenz M."/>
            <person name="Spormann A.M."/>
            <person name="Op den Camp H."/>
            <person name="Overmann J."/>
            <person name="Amann R."/>
            <person name="Jetten M.S.M."/>
            <person name="Mascher T."/>
            <person name="Medema M.H."/>
            <person name="Devos D.P."/>
            <person name="Kaster A.-K."/>
            <person name="Ovreas L."/>
            <person name="Rohde M."/>
            <person name="Galperin M.Y."/>
            <person name="Jogler C."/>
        </authorList>
    </citation>
    <scope>NUCLEOTIDE SEQUENCE [LARGE SCALE GENOMIC DNA]</scope>
    <source>
        <strain evidence="8 9">HG15A2</strain>
    </source>
</reference>
<feature type="transmembrane region" description="Helical" evidence="7">
    <location>
        <begin position="426"/>
        <end position="444"/>
    </location>
</feature>
<dbReference type="PROSITE" id="PS50283">
    <property type="entry name" value="NA_SOLUT_SYMP_3"/>
    <property type="match status" value="1"/>
</dbReference>
<comment type="subcellular location">
    <subcellularLocation>
        <location evidence="1">Membrane</location>
        <topology evidence="1">Multi-pass membrane protein</topology>
    </subcellularLocation>
</comment>
<evidence type="ECO:0000256" key="2">
    <source>
        <dbReference type="ARBA" id="ARBA00006434"/>
    </source>
</evidence>
<keyword evidence="3 7" id="KW-0812">Transmembrane</keyword>
<dbReference type="Gene3D" id="1.20.1730.10">
    <property type="entry name" value="Sodium/glucose cotransporter"/>
    <property type="match status" value="1"/>
</dbReference>
<dbReference type="KEGG" id="amob:HG15A2_37120"/>
<dbReference type="Proteomes" id="UP000319852">
    <property type="component" value="Chromosome"/>
</dbReference>
<feature type="transmembrane region" description="Helical" evidence="7">
    <location>
        <begin position="14"/>
        <end position="33"/>
    </location>
</feature>
<feature type="transmembrane region" description="Helical" evidence="7">
    <location>
        <begin position="126"/>
        <end position="145"/>
    </location>
</feature>
<dbReference type="PANTHER" id="PTHR11819:SF195">
    <property type="entry name" value="SODIUM_GLUCOSE COTRANSPORTER 4"/>
    <property type="match status" value="1"/>
</dbReference>
<feature type="transmembrane region" description="Helical" evidence="7">
    <location>
        <begin position="191"/>
        <end position="209"/>
    </location>
</feature>
<evidence type="ECO:0000313" key="9">
    <source>
        <dbReference type="Proteomes" id="UP000319852"/>
    </source>
</evidence>
<protein>
    <submittedName>
        <fullName evidence="8">Sodium/glucose cotransporter</fullName>
    </submittedName>
</protein>
<dbReference type="GO" id="GO:0005886">
    <property type="term" value="C:plasma membrane"/>
    <property type="evidence" value="ECO:0007669"/>
    <property type="project" value="TreeGrafter"/>
</dbReference>
<evidence type="ECO:0000256" key="5">
    <source>
        <dbReference type="ARBA" id="ARBA00023136"/>
    </source>
</evidence>
<proteinExistence type="inferred from homology"/>
<dbReference type="InterPro" id="IPR001734">
    <property type="entry name" value="Na/solute_symporter"/>
</dbReference>
<feature type="transmembrane region" description="Helical" evidence="7">
    <location>
        <begin position="53"/>
        <end position="75"/>
    </location>
</feature>
<dbReference type="NCBIfam" id="TIGR00813">
    <property type="entry name" value="sss"/>
    <property type="match status" value="1"/>
</dbReference>
<comment type="similarity">
    <text evidence="2 6">Belongs to the sodium:solute symporter (SSF) (TC 2.A.21) family.</text>
</comment>
<accession>A0A517MZR1</accession>
<evidence type="ECO:0000313" key="8">
    <source>
        <dbReference type="EMBL" id="QDT00376.1"/>
    </source>
</evidence>
<feature type="transmembrane region" description="Helical" evidence="7">
    <location>
        <begin position="368"/>
        <end position="389"/>
    </location>
</feature>
<gene>
    <name evidence="8" type="primary">sglT_13</name>
    <name evidence="8" type="ORF">HG15A2_37120</name>
</gene>
<evidence type="ECO:0000256" key="1">
    <source>
        <dbReference type="ARBA" id="ARBA00004141"/>
    </source>
</evidence>
<feature type="transmembrane region" description="Helical" evidence="7">
    <location>
        <begin position="401"/>
        <end position="419"/>
    </location>
</feature>
<dbReference type="EMBL" id="CP036263">
    <property type="protein sequence ID" value="QDT00376.1"/>
    <property type="molecule type" value="Genomic_DNA"/>
</dbReference>
<keyword evidence="5 7" id="KW-0472">Membrane</keyword>
<dbReference type="PANTHER" id="PTHR11819">
    <property type="entry name" value="SOLUTE CARRIER FAMILY 5"/>
    <property type="match status" value="1"/>
</dbReference>
<feature type="transmembrane region" description="Helical" evidence="7">
    <location>
        <begin position="157"/>
        <end position="184"/>
    </location>
</feature>
<organism evidence="8 9">
    <name type="scientific">Adhaeretor mobilis</name>
    <dbReference type="NCBI Taxonomy" id="1930276"/>
    <lineage>
        <taxon>Bacteria</taxon>
        <taxon>Pseudomonadati</taxon>
        <taxon>Planctomycetota</taxon>
        <taxon>Planctomycetia</taxon>
        <taxon>Pirellulales</taxon>
        <taxon>Lacipirellulaceae</taxon>
        <taxon>Adhaeretor</taxon>
    </lineage>
</organism>
<dbReference type="GO" id="GO:0005412">
    <property type="term" value="F:D-glucose:sodium symporter activity"/>
    <property type="evidence" value="ECO:0007669"/>
    <property type="project" value="TreeGrafter"/>
</dbReference>